<reference evidence="1" key="1">
    <citation type="journal article" date="2015" name="Nature">
        <title>Complex archaea that bridge the gap between prokaryotes and eukaryotes.</title>
        <authorList>
            <person name="Spang A."/>
            <person name="Saw J.H."/>
            <person name="Jorgensen S.L."/>
            <person name="Zaremba-Niedzwiedzka K."/>
            <person name="Martijn J."/>
            <person name="Lind A.E."/>
            <person name="van Eijk R."/>
            <person name="Schleper C."/>
            <person name="Guy L."/>
            <person name="Ettema T.J."/>
        </authorList>
    </citation>
    <scope>NUCLEOTIDE SEQUENCE</scope>
</reference>
<protein>
    <submittedName>
        <fullName evidence="1">Uncharacterized protein</fullName>
    </submittedName>
</protein>
<name>A0A0F9P3S8_9ZZZZ</name>
<gene>
    <name evidence="1" type="ORF">LCGC14_0891960</name>
</gene>
<accession>A0A0F9P3S8</accession>
<dbReference type="EMBL" id="LAZR01002861">
    <property type="protein sequence ID" value="KKN24729.1"/>
    <property type="molecule type" value="Genomic_DNA"/>
</dbReference>
<sequence length="150" mass="14928">MRLPADAAPSIGSNVTVDDLPVAGLVTRPCISVLTKGVFNHNPGSVALPSDATVDPSWVAPVFAGRDAAARCLGVVVSSASAVFAVGDGAAASVTVDGTLLSAELLLDEPLADAVTEADEAAVGGLPAPTPRSVVTPHPVTTKITAPRIK</sequence>
<organism evidence="1">
    <name type="scientific">marine sediment metagenome</name>
    <dbReference type="NCBI Taxonomy" id="412755"/>
    <lineage>
        <taxon>unclassified sequences</taxon>
        <taxon>metagenomes</taxon>
        <taxon>ecological metagenomes</taxon>
    </lineage>
</organism>
<proteinExistence type="predicted"/>
<dbReference type="AlphaFoldDB" id="A0A0F9P3S8"/>
<evidence type="ECO:0000313" key="1">
    <source>
        <dbReference type="EMBL" id="KKN24729.1"/>
    </source>
</evidence>
<comment type="caution">
    <text evidence="1">The sequence shown here is derived from an EMBL/GenBank/DDBJ whole genome shotgun (WGS) entry which is preliminary data.</text>
</comment>